<sequence length="200" mass="22520">MLGRDAPSLDKKNQIPLSCDLFPWAISSSLELPLAFEKRQKTRKPSAGSLPKPSKDSPSPNTRPPFSSKKQTGPSPFLFLFWSHRTHTLSLHRLPKPAFSVFTDMSSSSSQNKSHHFQYLTQSFLLHHHRAAHEDPATPLLFYISFNQPRNQPKDSSPTGHSPRFAPSPPTEREQPTGPRLRQDTNRPPTAAQTGWKPRA</sequence>
<evidence type="ECO:0000313" key="3">
    <source>
        <dbReference type="Proteomes" id="UP001164929"/>
    </source>
</evidence>
<keyword evidence="3" id="KW-1185">Reference proteome</keyword>
<accession>A0AAD6RJT6</accession>
<dbReference type="Proteomes" id="UP001164929">
    <property type="component" value="Chromosome 1"/>
</dbReference>
<feature type="region of interest" description="Disordered" evidence="1">
    <location>
        <begin position="37"/>
        <end position="71"/>
    </location>
</feature>
<dbReference type="EMBL" id="JAQIZT010000001">
    <property type="protein sequence ID" value="KAJ7010203.1"/>
    <property type="molecule type" value="Genomic_DNA"/>
</dbReference>
<name>A0AAD6RJT6_9ROSI</name>
<evidence type="ECO:0000313" key="2">
    <source>
        <dbReference type="EMBL" id="KAJ7010203.1"/>
    </source>
</evidence>
<feature type="compositionally biased region" description="Basic and acidic residues" evidence="1">
    <location>
        <begin position="171"/>
        <end position="185"/>
    </location>
</feature>
<gene>
    <name evidence="2" type="ORF">NC653_000825</name>
</gene>
<protein>
    <submittedName>
        <fullName evidence="2">Uncharacterized protein</fullName>
    </submittedName>
</protein>
<comment type="caution">
    <text evidence="2">The sequence shown here is derived from an EMBL/GenBank/DDBJ whole genome shotgun (WGS) entry which is preliminary data.</text>
</comment>
<evidence type="ECO:0000256" key="1">
    <source>
        <dbReference type="SAM" id="MobiDB-lite"/>
    </source>
</evidence>
<organism evidence="2 3">
    <name type="scientific">Populus alba x Populus x berolinensis</name>
    <dbReference type="NCBI Taxonomy" id="444605"/>
    <lineage>
        <taxon>Eukaryota</taxon>
        <taxon>Viridiplantae</taxon>
        <taxon>Streptophyta</taxon>
        <taxon>Embryophyta</taxon>
        <taxon>Tracheophyta</taxon>
        <taxon>Spermatophyta</taxon>
        <taxon>Magnoliopsida</taxon>
        <taxon>eudicotyledons</taxon>
        <taxon>Gunneridae</taxon>
        <taxon>Pentapetalae</taxon>
        <taxon>rosids</taxon>
        <taxon>fabids</taxon>
        <taxon>Malpighiales</taxon>
        <taxon>Salicaceae</taxon>
        <taxon>Saliceae</taxon>
        <taxon>Populus</taxon>
    </lineage>
</organism>
<feature type="compositionally biased region" description="Polar residues" evidence="1">
    <location>
        <begin position="147"/>
        <end position="160"/>
    </location>
</feature>
<dbReference type="AlphaFoldDB" id="A0AAD6RJT6"/>
<feature type="region of interest" description="Disordered" evidence="1">
    <location>
        <begin position="147"/>
        <end position="200"/>
    </location>
</feature>
<reference evidence="2 3" key="1">
    <citation type="journal article" date="2023" name="Mol. Ecol. Resour.">
        <title>Chromosome-level genome assembly of a triploid poplar Populus alba 'Berolinensis'.</title>
        <authorList>
            <person name="Chen S."/>
            <person name="Yu Y."/>
            <person name="Wang X."/>
            <person name="Wang S."/>
            <person name="Zhang T."/>
            <person name="Zhou Y."/>
            <person name="He R."/>
            <person name="Meng N."/>
            <person name="Wang Y."/>
            <person name="Liu W."/>
            <person name="Liu Z."/>
            <person name="Liu J."/>
            <person name="Guo Q."/>
            <person name="Huang H."/>
            <person name="Sederoff R.R."/>
            <person name="Wang G."/>
            <person name="Qu G."/>
            <person name="Chen S."/>
        </authorList>
    </citation>
    <scope>NUCLEOTIDE SEQUENCE [LARGE SCALE GENOMIC DNA]</scope>
    <source>
        <strain evidence="2">SC-2020</strain>
    </source>
</reference>
<proteinExistence type="predicted"/>
<feature type="compositionally biased region" description="Low complexity" evidence="1">
    <location>
        <begin position="49"/>
        <end position="60"/>
    </location>
</feature>